<dbReference type="PANTHER" id="PTHR21206:SF0">
    <property type="entry name" value="DNA REPLICATION COMPLEX GINS PROTEIN SLD5"/>
    <property type="match status" value="1"/>
</dbReference>
<evidence type="ECO:0000256" key="2">
    <source>
        <dbReference type="ARBA" id="ARBA00008187"/>
    </source>
</evidence>
<dbReference type="GO" id="GO:0000811">
    <property type="term" value="C:GINS complex"/>
    <property type="evidence" value="ECO:0007669"/>
    <property type="project" value="UniProtKB-UniRule"/>
</dbReference>
<comment type="subcellular location">
    <subcellularLocation>
        <location evidence="1 6">Nucleus</location>
    </subcellularLocation>
</comment>
<keyword evidence="5 6" id="KW-0539">Nucleus</keyword>
<evidence type="ECO:0000256" key="3">
    <source>
        <dbReference type="ARBA" id="ARBA00014804"/>
    </source>
</evidence>
<accession>A0A178FP42</accession>
<dbReference type="Pfam" id="PF05916">
    <property type="entry name" value="Sld5"/>
    <property type="match status" value="1"/>
</dbReference>
<evidence type="ECO:0000256" key="6">
    <source>
        <dbReference type="PIRNR" id="PIRNR007764"/>
    </source>
</evidence>
<proteinExistence type="inferred from homology"/>
<evidence type="ECO:0000313" key="10">
    <source>
        <dbReference type="Proteomes" id="UP000243519"/>
    </source>
</evidence>
<dbReference type="PIRSF" id="PIRSF007764">
    <property type="entry name" value="Sld5"/>
    <property type="match status" value="1"/>
</dbReference>
<gene>
    <name evidence="9" type="ORF">A7D00_1379</name>
</gene>
<dbReference type="InterPro" id="IPR021151">
    <property type="entry name" value="GINS_A"/>
</dbReference>
<evidence type="ECO:0000313" key="9">
    <source>
        <dbReference type="EMBL" id="OAL73353.1"/>
    </source>
</evidence>
<comment type="caution">
    <text evidence="9">The sequence shown here is derived from an EMBL/GenBank/DDBJ whole genome shotgun (WGS) entry which is preliminary data.</text>
</comment>
<dbReference type="Pfam" id="PF16922">
    <property type="entry name" value="SLD5_C"/>
    <property type="match status" value="1"/>
</dbReference>
<protein>
    <recommendedName>
        <fullName evidence="3 6">DNA replication complex GINS protein SLD5</fullName>
    </recommendedName>
</protein>
<comment type="similarity">
    <text evidence="2 6">Belongs to the GINS4/SLD5 family.</text>
</comment>
<dbReference type="InterPro" id="IPR031633">
    <property type="entry name" value="SLD5_C"/>
</dbReference>
<evidence type="ECO:0000259" key="8">
    <source>
        <dbReference type="Pfam" id="PF16922"/>
    </source>
</evidence>
<sequence length="265" mass="30131">MEGIGIDDILASVDRRDFYSPEATAVDHQQLTRFWVAERAVPELLPWPGALMDRMMERVSKQLLTEPMMYKVSKIEDLSMAAADPLSPENNNQNKPTLNLRLSIMQSDLARTQYIIRSILRQRLSKLIKYSIYYLRISMNQEIQTPARTDAASLLSEKELQFLRGHQSLLTTHYNASFLSTFPPNLKRLDDNVGGTNMVVAPENKEVVFVRCLSDESRIVIPASEGEDGIAGLERYGGSMVRGEVWVVRWEGVKDAWKRGDIEVL</sequence>
<evidence type="ECO:0000259" key="7">
    <source>
        <dbReference type="Pfam" id="PF05916"/>
    </source>
</evidence>
<dbReference type="InterPro" id="IPR008591">
    <property type="entry name" value="GINS_Sld5"/>
</dbReference>
<keyword evidence="4 6" id="KW-0235">DNA replication</keyword>
<name>A0A178FP42_TRIVO</name>
<dbReference type="OrthoDB" id="338231at2759"/>
<dbReference type="AlphaFoldDB" id="A0A178FP42"/>
<evidence type="ECO:0000256" key="4">
    <source>
        <dbReference type="ARBA" id="ARBA00022705"/>
    </source>
</evidence>
<dbReference type="SUPFAM" id="SSF158573">
    <property type="entry name" value="GINS helical bundle-like"/>
    <property type="match status" value="1"/>
</dbReference>
<dbReference type="Proteomes" id="UP000243519">
    <property type="component" value="Unassembled WGS sequence"/>
</dbReference>
<comment type="function">
    <text evidence="6">The GINS complex plays an essential role in the initiation of DNA replication.</text>
</comment>
<feature type="domain" description="GINS subunit" evidence="7">
    <location>
        <begin position="81"/>
        <end position="176"/>
    </location>
</feature>
<keyword evidence="10" id="KW-1185">Reference proteome</keyword>
<dbReference type="EMBL" id="LHPN01000002">
    <property type="protein sequence ID" value="OAL73353.1"/>
    <property type="molecule type" value="Genomic_DNA"/>
</dbReference>
<dbReference type="CDD" id="cd11711">
    <property type="entry name" value="GINS_A_Sld5"/>
    <property type="match status" value="1"/>
</dbReference>
<dbReference type="InterPro" id="IPR038749">
    <property type="entry name" value="Sld5_GINS_A"/>
</dbReference>
<evidence type="ECO:0000256" key="5">
    <source>
        <dbReference type="ARBA" id="ARBA00023242"/>
    </source>
</evidence>
<organism evidence="9 10">
    <name type="scientific">Trichophyton violaceum</name>
    <dbReference type="NCBI Taxonomy" id="34388"/>
    <lineage>
        <taxon>Eukaryota</taxon>
        <taxon>Fungi</taxon>
        <taxon>Dikarya</taxon>
        <taxon>Ascomycota</taxon>
        <taxon>Pezizomycotina</taxon>
        <taxon>Eurotiomycetes</taxon>
        <taxon>Eurotiomycetidae</taxon>
        <taxon>Onygenales</taxon>
        <taxon>Arthrodermataceae</taxon>
        <taxon>Trichophyton</taxon>
    </lineage>
</organism>
<dbReference type="GO" id="GO:0006261">
    <property type="term" value="P:DNA-templated DNA replication"/>
    <property type="evidence" value="ECO:0007669"/>
    <property type="project" value="InterPro"/>
</dbReference>
<dbReference type="GO" id="GO:0000727">
    <property type="term" value="P:double-strand break repair via break-induced replication"/>
    <property type="evidence" value="ECO:0007669"/>
    <property type="project" value="TreeGrafter"/>
</dbReference>
<evidence type="ECO:0000256" key="1">
    <source>
        <dbReference type="ARBA" id="ARBA00004123"/>
    </source>
</evidence>
<reference evidence="9 10" key="1">
    <citation type="submission" date="2016-05" db="EMBL/GenBank/DDBJ databases">
        <title>Genome sequencing of Trichophyton violaceum CMCC(F)T3l isolated from hair.</title>
        <authorList>
            <person name="Zhan P."/>
            <person name="Tao Y."/>
            <person name="Liu W."/>
        </authorList>
    </citation>
    <scope>NUCLEOTIDE SEQUENCE [LARGE SCALE GENOMIC DNA]</scope>
    <source>
        <strain evidence="10">CMCC(F)T3l</strain>
    </source>
</reference>
<dbReference type="InterPro" id="IPR036224">
    <property type="entry name" value="GINS_bundle-like_dom_sf"/>
</dbReference>
<dbReference type="PANTHER" id="PTHR21206">
    <property type="entry name" value="SLD5 PROTEIN"/>
    <property type="match status" value="1"/>
</dbReference>
<feature type="domain" description="DNA replication complex GINS protein SLD5 C-terminal" evidence="8">
    <location>
        <begin position="202"/>
        <end position="264"/>
    </location>
</feature>
<dbReference type="Gene3D" id="1.20.58.1030">
    <property type="match status" value="1"/>
</dbReference>